<evidence type="ECO:0000256" key="6">
    <source>
        <dbReference type="ARBA" id="ARBA00022927"/>
    </source>
</evidence>
<dbReference type="GO" id="GO:0065002">
    <property type="term" value="P:intracellular protein transmembrane transport"/>
    <property type="evidence" value="ECO:0007669"/>
    <property type="project" value="TreeGrafter"/>
</dbReference>
<feature type="transmembrane region" description="Helical" evidence="10">
    <location>
        <begin position="6"/>
        <end position="22"/>
    </location>
</feature>
<name>A0A939HDV8_9CLOT</name>
<evidence type="ECO:0000256" key="9">
    <source>
        <dbReference type="ARBA" id="ARBA00023136"/>
    </source>
</evidence>
<dbReference type="NCBIfam" id="TIGR00810">
    <property type="entry name" value="secG"/>
    <property type="match status" value="1"/>
</dbReference>
<keyword evidence="8 10" id="KW-0811">Translocation</keyword>
<evidence type="ECO:0000256" key="5">
    <source>
        <dbReference type="ARBA" id="ARBA00022692"/>
    </source>
</evidence>
<comment type="similarity">
    <text evidence="2 10">Belongs to the SecG family.</text>
</comment>
<proteinExistence type="inferred from homology"/>
<dbReference type="PANTHER" id="PTHR34182">
    <property type="entry name" value="PROTEIN-EXPORT MEMBRANE PROTEIN SECG"/>
    <property type="match status" value="1"/>
</dbReference>
<dbReference type="RefSeq" id="WP_207600706.1">
    <property type="nucleotide sequence ID" value="NZ_JAFNJU010000013.1"/>
</dbReference>
<evidence type="ECO:0000256" key="8">
    <source>
        <dbReference type="ARBA" id="ARBA00023010"/>
    </source>
</evidence>
<keyword evidence="9 10" id="KW-0472">Membrane</keyword>
<keyword evidence="4 10" id="KW-1003">Cell membrane</keyword>
<keyword evidence="6 10" id="KW-0653">Protein transport</keyword>
<evidence type="ECO:0000256" key="1">
    <source>
        <dbReference type="ARBA" id="ARBA00004651"/>
    </source>
</evidence>
<dbReference type="GO" id="GO:0015450">
    <property type="term" value="F:protein-transporting ATPase activity"/>
    <property type="evidence" value="ECO:0007669"/>
    <property type="project" value="UniProtKB-UniRule"/>
</dbReference>
<reference evidence="11" key="1">
    <citation type="submission" date="2021-03" db="EMBL/GenBank/DDBJ databases">
        <title>Proteiniclasticum marinus sp. nov., isolated from tidal flat sediment.</title>
        <authorList>
            <person name="Namirimu T."/>
            <person name="Yang J.-A."/>
            <person name="Yang S.-H."/>
            <person name="Kim Y.-J."/>
            <person name="Kwon K.K."/>
        </authorList>
    </citation>
    <scope>NUCLEOTIDE SEQUENCE</scope>
    <source>
        <strain evidence="11">SCR006</strain>
    </source>
</reference>
<gene>
    <name evidence="11" type="primary">secG</name>
    <name evidence="11" type="ORF">J3A84_14190</name>
</gene>
<protein>
    <recommendedName>
        <fullName evidence="10">Protein-export membrane protein SecG</fullName>
    </recommendedName>
</protein>
<evidence type="ECO:0000256" key="7">
    <source>
        <dbReference type="ARBA" id="ARBA00022989"/>
    </source>
</evidence>
<dbReference type="GO" id="GO:0009306">
    <property type="term" value="P:protein secretion"/>
    <property type="evidence" value="ECO:0007669"/>
    <property type="project" value="UniProtKB-UniRule"/>
</dbReference>
<keyword evidence="3 10" id="KW-0813">Transport</keyword>
<dbReference type="GO" id="GO:0043952">
    <property type="term" value="P:protein transport by the Sec complex"/>
    <property type="evidence" value="ECO:0007669"/>
    <property type="project" value="TreeGrafter"/>
</dbReference>
<keyword evidence="7 10" id="KW-1133">Transmembrane helix</keyword>
<dbReference type="Pfam" id="PF03840">
    <property type="entry name" value="SecG"/>
    <property type="match status" value="1"/>
</dbReference>
<evidence type="ECO:0000256" key="3">
    <source>
        <dbReference type="ARBA" id="ARBA00022448"/>
    </source>
</evidence>
<sequence>METVLIVVEFILAIIMIALVLMQQSKSDGLKGLTGGSSQESFFAKNRGRTGEAFLKKLTVIVAVLFAINTIAMNLI</sequence>
<dbReference type="InterPro" id="IPR004692">
    <property type="entry name" value="SecG"/>
</dbReference>
<evidence type="ECO:0000313" key="12">
    <source>
        <dbReference type="Proteomes" id="UP000664218"/>
    </source>
</evidence>
<comment type="subcellular location">
    <subcellularLocation>
        <location evidence="1 10">Cell membrane</location>
        <topology evidence="1 10">Multi-pass membrane protein</topology>
    </subcellularLocation>
</comment>
<accession>A0A939HDV8</accession>
<organism evidence="11 12">
    <name type="scientific">Proteiniclasticum aestuarii</name>
    <dbReference type="NCBI Taxonomy" id="2817862"/>
    <lineage>
        <taxon>Bacteria</taxon>
        <taxon>Bacillati</taxon>
        <taxon>Bacillota</taxon>
        <taxon>Clostridia</taxon>
        <taxon>Eubacteriales</taxon>
        <taxon>Clostridiaceae</taxon>
        <taxon>Proteiniclasticum</taxon>
    </lineage>
</organism>
<comment type="function">
    <text evidence="10">Involved in protein export. Participates in an early event of protein translocation.</text>
</comment>
<dbReference type="PANTHER" id="PTHR34182:SF1">
    <property type="entry name" value="PROTEIN-EXPORT MEMBRANE PROTEIN SECG"/>
    <property type="match status" value="1"/>
</dbReference>
<comment type="caution">
    <text evidence="11">The sequence shown here is derived from an EMBL/GenBank/DDBJ whole genome shotgun (WGS) entry which is preliminary data.</text>
</comment>
<keyword evidence="5 10" id="KW-0812">Transmembrane</keyword>
<evidence type="ECO:0000256" key="4">
    <source>
        <dbReference type="ARBA" id="ARBA00022475"/>
    </source>
</evidence>
<dbReference type="GO" id="GO:0005886">
    <property type="term" value="C:plasma membrane"/>
    <property type="evidence" value="ECO:0007669"/>
    <property type="project" value="UniProtKB-SubCell"/>
</dbReference>
<evidence type="ECO:0000256" key="10">
    <source>
        <dbReference type="RuleBase" id="RU365087"/>
    </source>
</evidence>
<evidence type="ECO:0000313" key="11">
    <source>
        <dbReference type="EMBL" id="MBO1266182.1"/>
    </source>
</evidence>
<evidence type="ECO:0000256" key="2">
    <source>
        <dbReference type="ARBA" id="ARBA00008445"/>
    </source>
</evidence>
<dbReference type="Proteomes" id="UP000664218">
    <property type="component" value="Unassembled WGS sequence"/>
</dbReference>
<dbReference type="EMBL" id="JAFNJU010000013">
    <property type="protein sequence ID" value="MBO1266182.1"/>
    <property type="molecule type" value="Genomic_DNA"/>
</dbReference>
<dbReference type="AlphaFoldDB" id="A0A939HDV8"/>
<dbReference type="PRINTS" id="PR01651">
    <property type="entry name" value="SECGEXPORT"/>
</dbReference>
<feature type="transmembrane region" description="Helical" evidence="10">
    <location>
        <begin position="54"/>
        <end position="75"/>
    </location>
</feature>
<keyword evidence="12" id="KW-1185">Reference proteome</keyword>